<dbReference type="InterPro" id="IPR050766">
    <property type="entry name" value="Bact_Lucif_Oxidored"/>
</dbReference>
<evidence type="ECO:0000259" key="1">
    <source>
        <dbReference type="Pfam" id="PF00296"/>
    </source>
</evidence>
<dbReference type="Gene3D" id="3.20.20.30">
    <property type="entry name" value="Luciferase-like domain"/>
    <property type="match status" value="1"/>
</dbReference>
<dbReference type="InterPro" id="IPR011251">
    <property type="entry name" value="Luciferase-like_dom"/>
</dbReference>
<name>A0A7W8YTN3_9SPHI</name>
<gene>
    <name evidence="2" type="ORF">HDE69_002679</name>
</gene>
<dbReference type="SUPFAM" id="SSF51679">
    <property type="entry name" value="Bacterial luciferase-like"/>
    <property type="match status" value="1"/>
</dbReference>
<proteinExistence type="predicted"/>
<sequence>MKIGLLDFGVRAPHINSMSIIEDLIDYVCKAEELGYNRFWLSEHHNFDPLSAWLNPEVLLPIIAGMTSHIRIGTGGILLANHSPYRIAYTFKLLNNLFPDRIDLGLAKGYSSRNITNPDQMDTGLSKSNLSQVFDQNIIALLKYLNNEEELLAQQIIIPPYKGESPEIWALISSYKNLKTIAELGINFSRSLFHYGSDVNYNKEQLHEFRETFFSAHGRPPKVSIAFSGCCHDDEKKARKLFDGYPYAFNADNIVGPASKFEDTLGEYQMLYAIDEFIFMNVALNPEDRHKGIELLSEKMKLNAI</sequence>
<dbReference type="Pfam" id="PF00296">
    <property type="entry name" value="Bac_luciferase"/>
    <property type="match status" value="1"/>
</dbReference>
<dbReference type="GO" id="GO:0005829">
    <property type="term" value="C:cytosol"/>
    <property type="evidence" value="ECO:0007669"/>
    <property type="project" value="TreeGrafter"/>
</dbReference>
<dbReference type="EMBL" id="JACHCF010000006">
    <property type="protein sequence ID" value="MBB5621616.1"/>
    <property type="molecule type" value="Genomic_DNA"/>
</dbReference>
<dbReference type="InterPro" id="IPR036661">
    <property type="entry name" value="Luciferase-like_sf"/>
</dbReference>
<evidence type="ECO:0000313" key="2">
    <source>
        <dbReference type="EMBL" id="MBB5621616.1"/>
    </source>
</evidence>
<comment type="caution">
    <text evidence="2">The sequence shown here is derived from an EMBL/GenBank/DDBJ whole genome shotgun (WGS) entry which is preliminary data.</text>
</comment>
<reference evidence="2 3" key="1">
    <citation type="submission" date="2020-08" db="EMBL/GenBank/DDBJ databases">
        <title>Genomic Encyclopedia of Type Strains, Phase IV (KMG-V): Genome sequencing to study the core and pangenomes of soil and plant-associated prokaryotes.</title>
        <authorList>
            <person name="Whitman W."/>
        </authorList>
    </citation>
    <scope>NUCLEOTIDE SEQUENCE [LARGE SCALE GENOMIC DNA]</scope>
    <source>
        <strain evidence="2 3">MP7CTX6</strain>
    </source>
</reference>
<dbReference type="GO" id="GO:0016705">
    <property type="term" value="F:oxidoreductase activity, acting on paired donors, with incorporation or reduction of molecular oxygen"/>
    <property type="evidence" value="ECO:0007669"/>
    <property type="project" value="InterPro"/>
</dbReference>
<dbReference type="RefSeq" id="WP_183867584.1">
    <property type="nucleotide sequence ID" value="NZ_JACHCF010000006.1"/>
</dbReference>
<feature type="domain" description="Luciferase-like" evidence="1">
    <location>
        <begin position="1"/>
        <end position="270"/>
    </location>
</feature>
<evidence type="ECO:0000313" key="3">
    <source>
        <dbReference type="Proteomes" id="UP000537718"/>
    </source>
</evidence>
<accession>A0A7W8YTN3</accession>
<protein>
    <submittedName>
        <fullName evidence="2">Luciferase family oxidoreductase group 1</fullName>
    </submittedName>
</protein>
<dbReference type="PANTHER" id="PTHR30137:SF6">
    <property type="entry name" value="LUCIFERASE-LIKE MONOOXYGENASE"/>
    <property type="match status" value="1"/>
</dbReference>
<dbReference type="PANTHER" id="PTHR30137">
    <property type="entry name" value="LUCIFERASE-LIKE MONOOXYGENASE"/>
    <property type="match status" value="1"/>
</dbReference>
<dbReference type="AlphaFoldDB" id="A0A7W8YTN3"/>
<organism evidence="2 3">
    <name type="scientific">Pedobacter cryoconitis</name>
    <dbReference type="NCBI Taxonomy" id="188932"/>
    <lineage>
        <taxon>Bacteria</taxon>
        <taxon>Pseudomonadati</taxon>
        <taxon>Bacteroidota</taxon>
        <taxon>Sphingobacteriia</taxon>
        <taxon>Sphingobacteriales</taxon>
        <taxon>Sphingobacteriaceae</taxon>
        <taxon>Pedobacter</taxon>
    </lineage>
</organism>
<dbReference type="Proteomes" id="UP000537718">
    <property type="component" value="Unassembled WGS sequence"/>
</dbReference>